<comment type="caution">
    <text evidence="1">The sequence shown here is derived from an EMBL/GenBank/DDBJ whole genome shotgun (WGS) entry which is preliminary data.</text>
</comment>
<dbReference type="AlphaFoldDB" id="A0A318JV58"/>
<evidence type="ECO:0000313" key="1">
    <source>
        <dbReference type="EMBL" id="PXX56512.1"/>
    </source>
</evidence>
<protein>
    <submittedName>
        <fullName evidence="1">Uncharacterized protein</fullName>
    </submittedName>
</protein>
<proteinExistence type="predicted"/>
<dbReference type="Proteomes" id="UP000247569">
    <property type="component" value="Unassembled WGS sequence"/>
</dbReference>
<dbReference type="RefSeq" id="WP_040733957.1">
    <property type="nucleotide sequence ID" value="NZ_QJKF01000019.1"/>
</dbReference>
<keyword evidence="2" id="KW-1185">Reference proteome</keyword>
<dbReference type="EMBL" id="QJKF01000019">
    <property type="protein sequence ID" value="PXX56512.1"/>
    <property type="molecule type" value="Genomic_DNA"/>
</dbReference>
<reference evidence="1 2" key="1">
    <citation type="submission" date="2018-05" db="EMBL/GenBank/DDBJ databases">
        <title>Genomic Encyclopedia of Type Strains, Phase IV (KMG-IV): sequencing the most valuable type-strain genomes for metagenomic binning, comparative biology and taxonomic classification.</title>
        <authorList>
            <person name="Goeker M."/>
        </authorList>
    </citation>
    <scope>NUCLEOTIDE SEQUENCE [LARGE SCALE GENOMIC DNA]</scope>
    <source>
        <strain evidence="1 2">DSM 44704</strain>
    </source>
</reference>
<sequence>MTSYGPGIRSLLEPATELSDTELDHLHQLARLCAQLIHCAIDDAARHTRDPIELARYAAERARVRAFLVDQSQSIELARRWVGGYPEAIDRLAAAVGQGPSTSTVPDPDNPAGYLVLDHITQMVCRCPPNTVFDPEAIDLPIFGHGSCVPLDQYDPTAHPERYHPAALAKWTEHQGIP</sequence>
<accession>A0A318JV58</accession>
<organism evidence="1 2">
    <name type="scientific">Nocardia tenerifensis</name>
    <dbReference type="NCBI Taxonomy" id="228006"/>
    <lineage>
        <taxon>Bacteria</taxon>
        <taxon>Bacillati</taxon>
        <taxon>Actinomycetota</taxon>
        <taxon>Actinomycetes</taxon>
        <taxon>Mycobacteriales</taxon>
        <taxon>Nocardiaceae</taxon>
        <taxon>Nocardia</taxon>
    </lineage>
</organism>
<evidence type="ECO:0000313" key="2">
    <source>
        <dbReference type="Proteomes" id="UP000247569"/>
    </source>
</evidence>
<name>A0A318JV58_9NOCA</name>
<gene>
    <name evidence="1" type="ORF">DFR70_11964</name>
</gene>